<dbReference type="STRING" id="1071381.G8BZ75"/>
<dbReference type="HOGENOM" id="CLU_000178_8_1_1"/>
<dbReference type="InterPro" id="IPR038980">
    <property type="entry name" value="ATM_plant"/>
</dbReference>
<keyword evidence="11 18" id="KW-0418">Kinase</keyword>
<feature type="domain" description="FAT" evidence="20">
    <location>
        <begin position="1726"/>
        <end position="2322"/>
    </location>
</feature>
<keyword evidence="8 18" id="KW-0808">Transferase</keyword>
<dbReference type="eggNOG" id="KOG0892">
    <property type="taxonomic scope" value="Eukaryota"/>
</dbReference>
<dbReference type="PANTHER" id="PTHR37079">
    <property type="entry name" value="SERINE/THREONINE-PROTEIN KINASE ATM"/>
    <property type="match status" value="1"/>
</dbReference>
<evidence type="ECO:0000256" key="8">
    <source>
        <dbReference type="ARBA" id="ARBA00022679"/>
    </source>
</evidence>
<dbReference type="GO" id="GO:0005524">
    <property type="term" value="F:ATP binding"/>
    <property type="evidence" value="ECO:0007669"/>
    <property type="project" value="UniProtKB-KW"/>
</dbReference>
<evidence type="ECO:0000256" key="2">
    <source>
        <dbReference type="ARBA" id="ARBA00004574"/>
    </source>
</evidence>
<keyword evidence="14 18" id="KW-0779">Telomere</keyword>
<keyword evidence="15 18" id="KW-0539">Nucleus</keyword>
<dbReference type="GeneID" id="11533350"/>
<evidence type="ECO:0000256" key="13">
    <source>
        <dbReference type="ARBA" id="ARBA00022853"/>
    </source>
</evidence>
<evidence type="ECO:0000256" key="15">
    <source>
        <dbReference type="ARBA" id="ARBA00023242"/>
    </source>
</evidence>
<reference evidence="22 23" key="1">
    <citation type="journal article" date="2011" name="Proc. Natl. Acad. Sci. U.S.A.">
        <title>Evolutionary erosion of yeast sex chromosomes by mating-type switching accidents.</title>
        <authorList>
            <person name="Gordon J.L."/>
            <person name="Armisen D."/>
            <person name="Proux-Wera E."/>
            <person name="Oheigeartaigh S.S."/>
            <person name="Byrne K.P."/>
            <person name="Wolfe K.H."/>
        </authorList>
    </citation>
    <scope>NUCLEOTIDE SEQUENCE [LARGE SCALE GENOMIC DNA]</scope>
    <source>
        <strain evidence="23">ATCC 24235 / CBS 4417 / NBRC 1672 / NRRL Y-8282 / UCD 70-5</strain>
    </source>
</reference>
<dbReference type="InterPro" id="IPR003152">
    <property type="entry name" value="FATC_dom"/>
</dbReference>
<dbReference type="FunFam" id="3.30.1010.10:FF:000032">
    <property type="entry name" value="Serine/threonine-protein kinase TEL1"/>
    <property type="match status" value="1"/>
</dbReference>
<dbReference type="Proteomes" id="UP000005666">
    <property type="component" value="Chromosome 11"/>
</dbReference>
<dbReference type="Gene3D" id="1.10.1070.11">
    <property type="entry name" value="Phosphatidylinositol 3-/4-kinase, catalytic domain"/>
    <property type="match status" value="1"/>
</dbReference>
<dbReference type="InterPro" id="IPR018936">
    <property type="entry name" value="PI3/4_kinase_CS"/>
</dbReference>
<evidence type="ECO:0000259" key="19">
    <source>
        <dbReference type="PROSITE" id="PS50290"/>
    </source>
</evidence>
<keyword evidence="12 18" id="KW-0067">ATP-binding</keyword>
<evidence type="ECO:0000256" key="1">
    <source>
        <dbReference type="ARBA" id="ARBA00004123"/>
    </source>
</evidence>
<evidence type="ECO:0000256" key="6">
    <source>
        <dbReference type="ARBA" id="ARBA00022454"/>
    </source>
</evidence>
<evidence type="ECO:0000256" key="4">
    <source>
        <dbReference type="ARBA" id="ARBA00012513"/>
    </source>
</evidence>
<evidence type="ECO:0000256" key="17">
    <source>
        <dbReference type="ARBA" id="ARBA00048679"/>
    </source>
</evidence>
<dbReference type="GO" id="GO:0042162">
    <property type="term" value="F:telomeric DNA binding"/>
    <property type="evidence" value="ECO:0007669"/>
    <property type="project" value="EnsemblFungi"/>
</dbReference>
<keyword evidence="6 18" id="KW-0158">Chromosome</keyword>
<dbReference type="GO" id="GO:0070273">
    <property type="term" value="F:phosphatidylinositol-4-phosphate binding"/>
    <property type="evidence" value="ECO:0007669"/>
    <property type="project" value="EnsemblFungi"/>
</dbReference>
<evidence type="ECO:0000259" key="21">
    <source>
        <dbReference type="PROSITE" id="PS51190"/>
    </source>
</evidence>
<dbReference type="Pfam" id="PF11640">
    <property type="entry name" value="TAN"/>
    <property type="match status" value="1"/>
</dbReference>
<feature type="domain" description="PI3K/PI4K catalytic" evidence="19">
    <location>
        <begin position="2431"/>
        <end position="2740"/>
    </location>
</feature>
<dbReference type="InterPro" id="IPR021668">
    <property type="entry name" value="TAN"/>
</dbReference>
<dbReference type="Pfam" id="PF02260">
    <property type="entry name" value="FATC"/>
    <property type="match status" value="1"/>
</dbReference>
<evidence type="ECO:0000256" key="3">
    <source>
        <dbReference type="ARBA" id="ARBA00010769"/>
    </source>
</evidence>
<accession>G8BZ75</accession>
<evidence type="ECO:0000256" key="11">
    <source>
        <dbReference type="ARBA" id="ARBA00022777"/>
    </source>
</evidence>
<comment type="function">
    <text evidence="18">Serine/threonine protein kinase which activates checkpoint signaling upon genotoxic stresses such as ionizing radiation (IR), ultraviolet light (UV), or DNA replication stalling, thereby acting as a DNA damage sensor. Recognizes the substrate consensus sequence [ST]-Q. Phosphorylates histone H2A to form H2AS128ph (gamma-H2A) at sites of DNA damage, involved in the regulation of DNA damage response mechanism. Required for the control of telomere length and genome stability.</text>
</comment>
<comment type="subcellular location">
    <subcellularLocation>
        <location evidence="2 18">Chromosome</location>
        <location evidence="2 18">Telomere</location>
    </subcellularLocation>
    <subcellularLocation>
        <location evidence="1 18">Nucleus</location>
    </subcellularLocation>
</comment>
<dbReference type="PANTHER" id="PTHR37079:SF4">
    <property type="entry name" value="SERINE_THREONINE-PROTEIN KINASE ATM"/>
    <property type="match status" value="1"/>
</dbReference>
<dbReference type="GO" id="GO:0000781">
    <property type="term" value="C:chromosome, telomeric region"/>
    <property type="evidence" value="ECO:0007669"/>
    <property type="project" value="UniProtKB-SubCell"/>
</dbReference>
<dbReference type="OrthoDB" id="381190at2759"/>
<dbReference type="KEGG" id="tpf:TPHA_0K00690"/>
<keyword evidence="7 18" id="KW-0723">Serine/threonine-protein kinase</keyword>
<evidence type="ECO:0000256" key="10">
    <source>
        <dbReference type="ARBA" id="ARBA00022763"/>
    </source>
</evidence>
<evidence type="ECO:0000256" key="18">
    <source>
        <dbReference type="RuleBase" id="RU365027"/>
    </source>
</evidence>
<dbReference type="EC" id="2.7.11.1" evidence="4 18"/>
<evidence type="ECO:0000256" key="14">
    <source>
        <dbReference type="ARBA" id="ARBA00022895"/>
    </source>
</evidence>
<dbReference type="InterPro" id="IPR011009">
    <property type="entry name" value="Kinase-like_dom_sf"/>
</dbReference>
<dbReference type="SMART" id="SM01343">
    <property type="entry name" value="FATC"/>
    <property type="match status" value="1"/>
</dbReference>
<dbReference type="GO" id="GO:0006325">
    <property type="term" value="P:chromatin organization"/>
    <property type="evidence" value="ECO:0007669"/>
    <property type="project" value="UniProtKB-KW"/>
</dbReference>
<dbReference type="RefSeq" id="XP_003687637.1">
    <property type="nucleotide sequence ID" value="XM_003687589.1"/>
</dbReference>
<comment type="similarity">
    <text evidence="3 18">Belongs to the PI3/PI4-kinase family. ATM subfamily.</text>
</comment>
<dbReference type="PROSITE" id="PS50290">
    <property type="entry name" value="PI3_4_KINASE_3"/>
    <property type="match status" value="1"/>
</dbReference>
<dbReference type="PROSITE" id="PS00915">
    <property type="entry name" value="PI3_4_KINASE_1"/>
    <property type="match status" value="1"/>
</dbReference>
<keyword evidence="13 18" id="KW-0156">Chromatin regulator</keyword>
<evidence type="ECO:0000256" key="9">
    <source>
        <dbReference type="ARBA" id="ARBA00022741"/>
    </source>
</evidence>
<dbReference type="InterPro" id="IPR014009">
    <property type="entry name" value="PIK_FAT"/>
</dbReference>
<dbReference type="GO" id="GO:0042770">
    <property type="term" value="P:signal transduction in response to DNA damage"/>
    <property type="evidence" value="ECO:0007669"/>
    <property type="project" value="EnsemblFungi"/>
</dbReference>
<dbReference type="EMBL" id="HE612866">
    <property type="protein sequence ID" value="CCE65203.1"/>
    <property type="molecule type" value="Genomic_DNA"/>
</dbReference>
<dbReference type="Gene3D" id="3.30.1010.10">
    <property type="entry name" value="Phosphatidylinositol 3-kinase Catalytic Subunit, Chain A, domain 4"/>
    <property type="match status" value="1"/>
</dbReference>
<comment type="catalytic activity">
    <reaction evidence="17">
        <text>L-seryl-[protein] + ATP = O-phospho-L-seryl-[protein] + ADP + H(+)</text>
        <dbReference type="Rhea" id="RHEA:17989"/>
        <dbReference type="Rhea" id="RHEA-COMP:9863"/>
        <dbReference type="Rhea" id="RHEA-COMP:11604"/>
        <dbReference type="ChEBI" id="CHEBI:15378"/>
        <dbReference type="ChEBI" id="CHEBI:29999"/>
        <dbReference type="ChEBI" id="CHEBI:30616"/>
        <dbReference type="ChEBI" id="CHEBI:83421"/>
        <dbReference type="ChEBI" id="CHEBI:456216"/>
        <dbReference type="EC" id="2.7.11.1"/>
    </reaction>
</comment>
<comment type="catalytic activity">
    <reaction evidence="16 18">
        <text>L-threonyl-[protein] + ATP = O-phospho-L-threonyl-[protein] + ADP + H(+)</text>
        <dbReference type="Rhea" id="RHEA:46608"/>
        <dbReference type="Rhea" id="RHEA-COMP:11060"/>
        <dbReference type="Rhea" id="RHEA-COMP:11605"/>
        <dbReference type="ChEBI" id="CHEBI:15378"/>
        <dbReference type="ChEBI" id="CHEBI:30013"/>
        <dbReference type="ChEBI" id="CHEBI:30616"/>
        <dbReference type="ChEBI" id="CHEBI:61977"/>
        <dbReference type="ChEBI" id="CHEBI:456216"/>
        <dbReference type="EC" id="2.7.11.1"/>
    </reaction>
</comment>
<dbReference type="GO" id="GO:0004674">
    <property type="term" value="F:protein serine/threonine kinase activity"/>
    <property type="evidence" value="ECO:0007669"/>
    <property type="project" value="UniProtKB-KW"/>
</dbReference>
<dbReference type="PROSITE" id="PS00916">
    <property type="entry name" value="PI3_4_KINASE_2"/>
    <property type="match status" value="1"/>
</dbReference>
<dbReference type="OMA" id="IYMGWSP"/>
<keyword evidence="9 18" id="KW-0547">Nucleotide-binding</keyword>
<evidence type="ECO:0000313" key="23">
    <source>
        <dbReference type="Proteomes" id="UP000005666"/>
    </source>
</evidence>
<evidence type="ECO:0000256" key="16">
    <source>
        <dbReference type="ARBA" id="ARBA00047899"/>
    </source>
</evidence>
<dbReference type="SUPFAM" id="SSF56112">
    <property type="entry name" value="Protein kinase-like (PK-like)"/>
    <property type="match status" value="1"/>
</dbReference>
<sequence length="2785" mass="323411">MENSYVTGILQALASTKLKERHNAIDELRTLLKDSPQQLPTKYLNNTAVTLLEILDYEHRKYSELLKNESNERTGSKRNLVENRLTDISYLLRLFIEKLSNYFKVKTLKVLVNALPELMVQNDSDKLMEPISVDLSFSLLSIIESGIFKLNYTEEQWINLVSIMTDYLFRYMKVKVNNRNISNFVQIICSLLSLDTVGMNLLPKIPKLRTVLLELLDSNEKENAITKNLFEISAHLITITQFTDVQNNLTLIEAIWKYYLKIEGLNNDETKNRLELINILAADIINTNKHLFDSNQKTIVSESFLSTFTEYIKTRATYFILPNLSTKLMSFDYQLRDLKKSWLAFPNFQFNPESDDVNEWIRLYSLTMLLKSYFNTTKFTEDENVLFKKRRTDTSISSILSNSSTMVEFLINCMNSEYLNVQLEAIVFLPFYTESTNTSIEDANNLMEEVLARLNTSNAISWISLCLISLLSTLSNNVSKTTLDLIIGFTIPLISKKQDYKIACILLSRCILFYPESKINERVLDQLYDIYELPELKGPFLPCNESYLFWRSLQILGYRYKSQIGETSTDKMSIWLKSKIKDNFEIENRNDEMPQFLKWLSGKPYERKLNYYNTYDSFGPKRKLWNTIYRVWQLTAEPRQLSVSLDSHDSTKQQHLDSFSNILVDNRGNDVEHIFYYLMGMNESASITKRFTWLCFIGKSLDYNPTHLISSDKVSFFVNSLSTLFGSINFIDEIDLTISLEYFLDLIDCLNDKCLLQMFPFQKLLIKYFETRSSLKPRIKVSSAVNEFQSHNIFTSEFNKHSIEGTMTINELKSILKVIELYFTNDIRIDGNITNIDFLLEFMITTEKQYMIFLLPNIYKILRKLTDLSGSQLRMLSDAIANILLNGEFRNSSFGLKLLADYLNNILDLCLQSDNPHFCSDYNDMFNWITAKIADDTFSDAMTYVTMSKYMLNLLQFHDFSAGQLKFKKQDIFSVLSKCMSKLGPVLLLIILPGIKDYMSSISVKNQKIIFDEIITLYKNNNVISKDSLLYYFVLSELVTVSHKILMDSIIELEKLHVEMLNIGQIELTIKRMVRNLKWKNELELFNNCKYDLITHWIDNTPRGSAITTNIWKFCFYQIPTKNEFVKTYYVELISLLYSKDVINTYLITDIEHELGCMSQDILPDWLPYAITFSYLNNGAGDNIMNKLNQYFGSQVTKTAEVKKLHIIKLLLYFSDLGSLVEIEFLFRNMYKDNDAIAGLVKHDNKPLKYQNTFNISLQATISFLNKNEFLKAITENDLNILVVWLLLDLDPSSNTEDIIKLIREIKLLLLIFKDIILQPRTVNILIKKLSIHLKEEPIRTETIPAIVYILRYGLSYKYDMNLSFIIILSNILVVKETFACHNFNFCLIFDQIQRINPDIKGTIKMCYDITQGVLTRDSFENIDELLNLANYGTEGVVLLSLLSKYAFANITMLTKIPFSIVEILTTTPIPIKYQTKEFQLILAEFIKKSYNINDRFIGHSNHKRTINDFKDLFFDLGSLSSYYYHFSDYCIANQSIFSNKSTLISIIIKNTLVKQYMGQPENCWNISEDLYDSWFCEICDFSTDYFDLVSNIRKEKEPEKQFITDIFLSKEQGYDIWLKYFVDYLLGKISLYIPHMKIFEYFSLEEVEFSEKTIPFLFYLFIYLDVKGNTKNAIYILTTIHELASSKDATNKLHIIFDLIKLIRTGKLLGEIFCSKIYNELNLKTIYEIAINSNNFSFAYMLYEEYYANTSEQLDYKVLKEIYEAIDDPDSISAIPIQTTFSGMLASIHNKGSLDSDLSLKEIILDKAKADLNTIHEQYSSDEQLSHDPSNELQEFSSIMPGLLTPAEDLGSYQWALELGNWKLPDNINLSNKTTALYHSLKDLSQYVPGRSTIDSLDNSILSVLKYKASFKSQEEWLDTIQELGFWKNIIKHEDNVDDDVNLTNINFVRKVDMIRLNKFSFRNYKTNIIARYHLTKLLNKRHALYSYASRDSPQMQLILVTFLSDFVHGAIDKNMIQDAVKTSFLIEDIIKSTNAFSTSMLNSAKYIIANAMWSLEHTKIPIELLKNVLSNKSVTRTSKDLEDYKPLFSISGEQIKATLVKWSSESSYERADDIFNNYIKDINITIRDNEIRSEIYYIFGEFFNKQVQKFIKTNEYDRLKNKCSVSYSELQALKTIYSNESLANSERKDAKKHYTKTYIQYEREKNDLLEMKESHERFVTRALSNYINVLVYTNKYNYDVLDKFCSLWFQFDNDANLNNFLYKEICTIPSYKFLPWINQIASKLSLDDSEFQKTLQILLKRVLYKLPYDSLYSIMSILMYKSQPENMDETMTFKLRAVDNILKELTTFENGEYYKTYVNPILEFCENSIKLANVKLTKNTKTINLENVNIGNYWLNILPTQSLPLPTMKYSISASINGKEPRPYITSIKNTVAISTTGISLPKIVTITVSDGSKHKVLLKGSNDDLRQDSIMEQIFKQVNKIIENDPNLKGYDLKIRTYEVLPLGPSAGIIEFVSNSVSLHQVLTSLHKNDKISFEKARKMMKTAQNKSKSEKLDVYLKLTNSIKPQLRHFFFNNFTNPQDWLQAKTKYTKGTAVMSIVGYILGLGDRHLNNILLDQSTGEPIHIDLGIAFDQGRLLPVPELVPFRLTKDIIDGFGVTGVEGTFRNNCEHIYKLLRNDFEKVLHVLNILKWDPLYSWVMSPVHKHRHLFDEDSQFADIFKFTTKTSLSQNVNDNNESFRAIQGVENKLIGSGLSIESTVQEVIREATDPNNLSDIYMGWSPFY</sequence>
<proteinExistence type="inferred from homology"/>
<name>G8BZ75_TETPH</name>
<organism evidence="22 23">
    <name type="scientific">Tetrapisispora phaffii (strain ATCC 24235 / CBS 4417 / NBRC 1672 / NRRL Y-8282 / UCD 70-5)</name>
    <name type="common">Yeast</name>
    <name type="synonym">Fabospora phaffii</name>
    <dbReference type="NCBI Taxonomy" id="1071381"/>
    <lineage>
        <taxon>Eukaryota</taxon>
        <taxon>Fungi</taxon>
        <taxon>Dikarya</taxon>
        <taxon>Ascomycota</taxon>
        <taxon>Saccharomycotina</taxon>
        <taxon>Saccharomycetes</taxon>
        <taxon>Saccharomycetales</taxon>
        <taxon>Saccharomycetaceae</taxon>
        <taxon>Tetrapisispora</taxon>
    </lineage>
</organism>
<dbReference type="Pfam" id="PF00454">
    <property type="entry name" value="PI3_PI4_kinase"/>
    <property type="match status" value="1"/>
</dbReference>
<dbReference type="GO" id="GO:0106310">
    <property type="term" value="F:protein serine kinase activity"/>
    <property type="evidence" value="ECO:0007669"/>
    <property type="project" value="RHEA"/>
</dbReference>
<dbReference type="SMART" id="SM00146">
    <property type="entry name" value="PI3Kc"/>
    <property type="match status" value="1"/>
</dbReference>
<evidence type="ECO:0000256" key="5">
    <source>
        <dbReference type="ARBA" id="ARBA00014619"/>
    </source>
</evidence>
<evidence type="ECO:0000259" key="20">
    <source>
        <dbReference type="PROSITE" id="PS51189"/>
    </source>
</evidence>
<evidence type="ECO:0000313" key="22">
    <source>
        <dbReference type="EMBL" id="CCE65203.1"/>
    </source>
</evidence>
<dbReference type="InterPro" id="IPR036940">
    <property type="entry name" value="PI3/4_kinase_cat_sf"/>
</dbReference>
<evidence type="ECO:0000256" key="12">
    <source>
        <dbReference type="ARBA" id="ARBA00022840"/>
    </source>
</evidence>
<keyword evidence="23" id="KW-1185">Reference proteome</keyword>
<gene>
    <name evidence="22" type="primary">TPHA0K00690</name>
    <name evidence="22" type="ordered locus">TPHA_0K00690</name>
</gene>
<keyword evidence="10 18" id="KW-0227">DNA damage</keyword>
<dbReference type="CDD" id="cd05171">
    <property type="entry name" value="PIKKc_ATM"/>
    <property type="match status" value="1"/>
</dbReference>
<dbReference type="InterPro" id="IPR044107">
    <property type="entry name" value="PIKKc_ATM"/>
</dbReference>
<dbReference type="GO" id="GO:0000723">
    <property type="term" value="P:telomere maintenance"/>
    <property type="evidence" value="ECO:0007669"/>
    <property type="project" value="EnsemblFungi"/>
</dbReference>
<dbReference type="PROSITE" id="PS51189">
    <property type="entry name" value="FAT"/>
    <property type="match status" value="1"/>
</dbReference>
<dbReference type="GO" id="GO:0005634">
    <property type="term" value="C:nucleus"/>
    <property type="evidence" value="ECO:0007669"/>
    <property type="project" value="UniProtKB-SubCell"/>
</dbReference>
<dbReference type="GO" id="GO:0006302">
    <property type="term" value="P:double-strand break repair"/>
    <property type="evidence" value="ECO:0007669"/>
    <property type="project" value="EnsemblFungi"/>
</dbReference>
<dbReference type="SMART" id="SM01342">
    <property type="entry name" value="TAN"/>
    <property type="match status" value="1"/>
</dbReference>
<dbReference type="PROSITE" id="PS51190">
    <property type="entry name" value="FATC"/>
    <property type="match status" value="1"/>
</dbReference>
<evidence type="ECO:0000256" key="7">
    <source>
        <dbReference type="ARBA" id="ARBA00022527"/>
    </source>
</evidence>
<feature type="domain" description="FATC" evidence="21">
    <location>
        <begin position="2753"/>
        <end position="2785"/>
    </location>
</feature>
<dbReference type="InterPro" id="IPR000403">
    <property type="entry name" value="PI3/4_kinase_cat_dom"/>
</dbReference>
<protein>
    <recommendedName>
        <fullName evidence="5 18">Serine/threonine-protein kinase Tel1</fullName>
        <ecNumber evidence="4 18">2.7.11.1</ecNumber>
    </recommendedName>
</protein>